<keyword evidence="3 7" id="KW-0812">Transmembrane</keyword>
<dbReference type="GO" id="GO:0005886">
    <property type="term" value="C:plasma membrane"/>
    <property type="evidence" value="ECO:0007669"/>
    <property type="project" value="UniProtKB-SubCell"/>
</dbReference>
<evidence type="ECO:0000256" key="5">
    <source>
        <dbReference type="ARBA" id="ARBA00023136"/>
    </source>
</evidence>
<organism evidence="8 9">
    <name type="scientific">Tritonibacter multivorans</name>
    <dbReference type="NCBI Taxonomy" id="928856"/>
    <lineage>
        <taxon>Bacteria</taxon>
        <taxon>Pseudomonadati</taxon>
        <taxon>Pseudomonadota</taxon>
        <taxon>Alphaproteobacteria</taxon>
        <taxon>Rhodobacterales</taxon>
        <taxon>Paracoccaceae</taxon>
        <taxon>Tritonibacter</taxon>
    </lineage>
</organism>
<keyword evidence="5 7" id="KW-0472">Membrane</keyword>
<evidence type="ECO:0000313" key="9">
    <source>
        <dbReference type="Proteomes" id="UP000052022"/>
    </source>
</evidence>
<evidence type="ECO:0008006" key="10">
    <source>
        <dbReference type="Google" id="ProtNLM"/>
    </source>
</evidence>
<feature type="region of interest" description="Disordered" evidence="6">
    <location>
        <begin position="209"/>
        <end position="231"/>
    </location>
</feature>
<feature type="transmembrane region" description="Helical" evidence="7">
    <location>
        <begin position="180"/>
        <end position="198"/>
    </location>
</feature>
<evidence type="ECO:0000256" key="2">
    <source>
        <dbReference type="ARBA" id="ARBA00022475"/>
    </source>
</evidence>
<dbReference type="AlphaFoldDB" id="A0A0P1G7B0"/>
<dbReference type="RefSeq" id="WP_074942058.1">
    <property type="nucleotide sequence ID" value="NZ_CYSD01000020.1"/>
</dbReference>
<feature type="transmembrane region" description="Helical" evidence="7">
    <location>
        <begin position="110"/>
        <end position="130"/>
    </location>
</feature>
<feature type="compositionally biased region" description="Basic and acidic residues" evidence="6">
    <location>
        <begin position="243"/>
        <end position="254"/>
    </location>
</feature>
<proteinExistence type="predicted"/>
<dbReference type="InterPro" id="IPR051461">
    <property type="entry name" value="UPF0750_membrane"/>
</dbReference>
<feature type="transmembrane region" description="Helical" evidence="7">
    <location>
        <begin position="53"/>
        <end position="75"/>
    </location>
</feature>
<dbReference type="Proteomes" id="UP000052022">
    <property type="component" value="Unassembled WGS sequence"/>
</dbReference>
<keyword evidence="9" id="KW-1185">Reference proteome</keyword>
<keyword evidence="4 7" id="KW-1133">Transmembrane helix</keyword>
<evidence type="ECO:0000256" key="7">
    <source>
        <dbReference type="SAM" id="Phobius"/>
    </source>
</evidence>
<evidence type="ECO:0000313" key="8">
    <source>
        <dbReference type="EMBL" id="CUH77476.1"/>
    </source>
</evidence>
<protein>
    <recommendedName>
        <fullName evidence="10">YitT family protein</fullName>
    </recommendedName>
</protein>
<dbReference type="PANTHER" id="PTHR33545:SF5">
    <property type="entry name" value="UPF0750 MEMBRANE PROTEIN YITT"/>
    <property type="match status" value="1"/>
</dbReference>
<reference evidence="8 9" key="1">
    <citation type="submission" date="2015-09" db="EMBL/GenBank/DDBJ databases">
        <authorList>
            <consortium name="Swine Surveillance"/>
        </authorList>
    </citation>
    <scope>NUCLEOTIDE SEQUENCE [LARGE SCALE GENOMIC DNA]</scope>
    <source>
        <strain evidence="8 9">CECT 7557</strain>
    </source>
</reference>
<name>A0A0P1G7B0_9RHOB</name>
<evidence type="ECO:0000256" key="1">
    <source>
        <dbReference type="ARBA" id="ARBA00004651"/>
    </source>
</evidence>
<evidence type="ECO:0000256" key="3">
    <source>
        <dbReference type="ARBA" id="ARBA00022692"/>
    </source>
</evidence>
<feature type="transmembrane region" description="Helical" evidence="7">
    <location>
        <begin position="150"/>
        <end position="174"/>
    </location>
</feature>
<feature type="region of interest" description="Disordered" evidence="6">
    <location>
        <begin position="243"/>
        <end position="262"/>
    </location>
</feature>
<dbReference type="Pfam" id="PF02588">
    <property type="entry name" value="YitT_membrane"/>
    <property type="match status" value="1"/>
</dbReference>
<accession>A0A0P1G7B0</accession>
<comment type="subcellular location">
    <subcellularLocation>
        <location evidence="1">Cell membrane</location>
        <topology evidence="1">Multi-pass membrane protein</topology>
    </subcellularLocation>
</comment>
<dbReference type="OrthoDB" id="3296441at2"/>
<gene>
    <name evidence="8" type="ORF">TRM7557_01392</name>
</gene>
<feature type="transmembrane region" description="Helical" evidence="7">
    <location>
        <begin position="20"/>
        <end position="41"/>
    </location>
</feature>
<dbReference type="InterPro" id="IPR003740">
    <property type="entry name" value="YitT"/>
</dbReference>
<keyword evidence="2" id="KW-1003">Cell membrane</keyword>
<sequence length="262" mass="27944">MSVISSFFGRHVRLFDLQGLAIGVVLISLGILFLQSAGLVTGQAAGLSLLLSYVLPFDFGSIFFATAVPFLVLAWGQRGAAFTLRTLAVVVGISLTVEALHWLVDIRTPAPWAAAILGGICCGIGVLAVFRHNASAGSLSILSLVIEQRYGIKAGWVQLAVDAVIFACTCLVLAPMQVLWSFLAAGIMNLILVWNFDIRQSGTGSNARVARTGSKERVARSGGDGAIPPQPFDKIRVVKAERHQINHQERHQESRISPAGSA</sequence>
<dbReference type="EMBL" id="CYSD01000020">
    <property type="protein sequence ID" value="CUH77476.1"/>
    <property type="molecule type" value="Genomic_DNA"/>
</dbReference>
<dbReference type="PANTHER" id="PTHR33545">
    <property type="entry name" value="UPF0750 MEMBRANE PROTEIN YITT-RELATED"/>
    <property type="match status" value="1"/>
</dbReference>
<evidence type="ECO:0000256" key="6">
    <source>
        <dbReference type="SAM" id="MobiDB-lite"/>
    </source>
</evidence>
<evidence type="ECO:0000256" key="4">
    <source>
        <dbReference type="ARBA" id="ARBA00022989"/>
    </source>
</evidence>
<feature type="transmembrane region" description="Helical" evidence="7">
    <location>
        <begin position="82"/>
        <end position="104"/>
    </location>
</feature>
<dbReference type="STRING" id="928856.SAMN04488049_11149"/>